<dbReference type="Proteomes" id="UP000076359">
    <property type="component" value="Unassembled WGS sequence"/>
</dbReference>
<comment type="caution">
    <text evidence="1">The sequence shown here is derived from an EMBL/GenBank/DDBJ whole genome shotgun (WGS) entry which is preliminary data.</text>
</comment>
<evidence type="ECO:0000313" key="2">
    <source>
        <dbReference type="Proteomes" id="UP000076359"/>
    </source>
</evidence>
<name>A0A151LJG1_PLARE</name>
<sequence length="11" mass="1413">IKKIYKKYIES</sequence>
<dbReference type="EMBL" id="LVLA01000009">
    <property type="protein sequence ID" value="KYN99130.1"/>
    <property type="molecule type" value="Genomic_DNA"/>
</dbReference>
<evidence type="ECO:0000313" key="1">
    <source>
        <dbReference type="EMBL" id="KYN99130.1"/>
    </source>
</evidence>
<dbReference type="RefSeq" id="XP_019970540.1">
    <property type="nucleotide sequence ID" value="XM_020114700.1"/>
</dbReference>
<feature type="non-terminal residue" evidence="1">
    <location>
        <position position="1"/>
    </location>
</feature>
<accession>A0A151LJG1</accession>
<proteinExistence type="predicted"/>
<dbReference type="GeneID" id="24530569"/>
<protein>
    <submittedName>
        <fullName evidence="1">Adenylyl cyclase beta, putative</fullName>
    </submittedName>
</protein>
<gene>
    <name evidence="1" type="ORF">PRSY57_0802200</name>
</gene>
<organism evidence="1 2">
    <name type="scientific">Plasmodium reichenowi</name>
    <dbReference type="NCBI Taxonomy" id="5854"/>
    <lineage>
        <taxon>Eukaryota</taxon>
        <taxon>Sar</taxon>
        <taxon>Alveolata</taxon>
        <taxon>Apicomplexa</taxon>
        <taxon>Aconoidasida</taxon>
        <taxon>Haemosporida</taxon>
        <taxon>Plasmodiidae</taxon>
        <taxon>Plasmodium</taxon>
        <taxon>Plasmodium (Laverania)</taxon>
    </lineage>
</organism>
<reference evidence="1 2" key="1">
    <citation type="journal article" date="2016" name="Nat. Commun.">
        <title>Genomes of cryptic chimpanzee Plasmodium species reveal key evolutionary events leading to human malaria.</title>
        <authorList>
            <person name="Sundararaman S.A."/>
            <person name="Plenderleith L.J."/>
            <person name="Liu W."/>
            <person name="Loy D.E."/>
            <person name="Learn G.H."/>
            <person name="Li Y."/>
            <person name="Shaw K.S."/>
            <person name="Ayouba A."/>
            <person name="Peeters M."/>
            <person name="Speede S."/>
            <person name="Shaw G.M."/>
            <person name="Bushman F.D."/>
            <person name="Brisson D."/>
            <person name="Rayner J.C."/>
            <person name="Sharp P.M."/>
            <person name="Hahn B.H."/>
        </authorList>
    </citation>
    <scope>NUCLEOTIDE SEQUENCE [LARGE SCALE GENOMIC DNA]</scope>
    <source>
        <strain evidence="1 2">SY57</strain>
    </source>
</reference>